<accession>A0A0H5CA83</accession>
<protein>
    <submittedName>
        <fullName evidence="4">BRE5 protein</fullName>
    </submittedName>
    <submittedName>
        <fullName evidence="5">NTF2-like protein</fullName>
    </submittedName>
</protein>
<evidence type="ECO:0000313" key="5">
    <source>
        <dbReference type="EMBL" id="ODV71541.1"/>
    </source>
</evidence>
<dbReference type="STRING" id="983966.A0A0H5CA83"/>
<reference evidence="4" key="1">
    <citation type="submission" date="2014-12" db="EMBL/GenBank/DDBJ databases">
        <authorList>
            <person name="Jaenicke S."/>
        </authorList>
    </citation>
    <scope>NUCLEOTIDE SEQUENCE [LARGE SCALE GENOMIC DNA]</scope>
    <source>
        <strain evidence="4">CBS1600</strain>
    </source>
</reference>
<dbReference type="PANTHER" id="PTHR10693:SF20">
    <property type="entry name" value="AT27578P"/>
    <property type="match status" value="1"/>
</dbReference>
<dbReference type="PANTHER" id="PTHR10693">
    <property type="entry name" value="RAS GTPASE-ACTIVATING PROTEIN-BINDING PROTEIN"/>
    <property type="match status" value="1"/>
</dbReference>
<feature type="domain" description="NTF2" evidence="3">
    <location>
        <begin position="13"/>
        <end position="144"/>
    </location>
</feature>
<dbReference type="GO" id="GO:0005829">
    <property type="term" value="C:cytosol"/>
    <property type="evidence" value="ECO:0007669"/>
    <property type="project" value="TreeGrafter"/>
</dbReference>
<dbReference type="InterPro" id="IPR032710">
    <property type="entry name" value="NTF2-like_dom_sf"/>
</dbReference>
<dbReference type="Gene3D" id="3.10.450.50">
    <property type="match status" value="1"/>
</dbReference>
<reference evidence="5 7" key="3">
    <citation type="journal article" date="2016" name="Proc. Natl. Acad. Sci. U.S.A.">
        <title>Comparative genomics of biotechnologically important yeasts.</title>
        <authorList>
            <person name="Riley R."/>
            <person name="Haridas S."/>
            <person name="Wolfe K.H."/>
            <person name="Lopes M.R."/>
            <person name="Hittinger C.T."/>
            <person name="Goeker M."/>
            <person name="Salamov A.A."/>
            <person name="Wisecaver J.H."/>
            <person name="Long T.M."/>
            <person name="Calvey C.H."/>
            <person name="Aerts A.L."/>
            <person name="Barry K.W."/>
            <person name="Choi C."/>
            <person name="Clum A."/>
            <person name="Coughlan A.Y."/>
            <person name="Deshpande S."/>
            <person name="Douglass A.P."/>
            <person name="Hanson S.J."/>
            <person name="Klenk H.-P."/>
            <person name="LaButti K.M."/>
            <person name="Lapidus A."/>
            <person name="Lindquist E.A."/>
            <person name="Lipzen A.M."/>
            <person name="Meier-Kolthoff J.P."/>
            <person name="Ohm R.A."/>
            <person name="Otillar R.P."/>
            <person name="Pangilinan J.L."/>
            <person name="Peng Y."/>
            <person name="Rokas A."/>
            <person name="Rosa C.A."/>
            <person name="Scheuner C."/>
            <person name="Sibirny A.A."/>
            <person name="Slot J.C."/>
            <person name="Stielow J.B."/>
            <person name="Sun H."/>
            <person name="Kurtzman C.P."/>
            <person name="Blackwell M."/>
            <person name="Grigoriev I.V."/>
            <person name="Jeffries T.W."/>
        </authorList>
    </citation>
    <scope>NUCLEOTIDE SEQUENCE [LARGE SCALE GENOMIC DNA]</scope>
    <source>
        <strain evidence="7">ATCC 18201 / CBS 1600 / BCRC 20928 / JCM 3617 / NBRC 0987 / NRRL Y-1542</strain>
        <strain evidence="5">NRRL Y-1542</strain>
    </source>
</reference>
<dbReference type="PROSITE" id="PS50177">
    <property type="entry name" value="NTF2_DOMAIN"/>
    <property type="match status" value="1"/>
</dbReference>
<keyword evidence="1" id="KW-0694">RNA-binding</keyword>
<gene>
    <name evidence="4" type="primary">BRE5</name>
    <name evidence="4" type="ORF">BN1211_6288</name>
    <name evidence="5" type="ORF">CYBJADRAFT_175073</name>
</gene>
<dbReference type="OrthoDB" id="339151at2759"/>
<feature type="region of interest" description="Disordered" evidence="2">
    <location>
        <begin position="399"/>
        <end position="443"/>
    </location>
</feature>
<feature type="compositionally biased region" description="Acidic residues" evidence="2">
    <location>
        <begin position="175"/>
        <end position="184"/>
    </location>
</feature>
<dbReference type="Proteomes" id="UP000038830">
    <property type="component" value="Unassembled WGS sequence"/>
</dbReference>
<dbReference type="InterPro" id="IPR039539">
    <property type="entry name" value="Ras_GTPase_bind_prot"/>
</dbReference>
<feature type="region of interest" description="Disordered" evidence="2">
    <location>
        <begin position="158"/>
        <end position="185"/>
    </location>
</feature>
<proteinExistence type="predicted"/>
<dbReference type="GO" id="GO:0003729">
    <property type="term" value="F:mRNA binding"/>
    <property type="evidence" value="ECO:0007669"/>
    <property type="project" value="TreeGrafter"/>
</dbReference>
<keyword evidence="7" id="KW-1185">Reference proteome</keyword>
<accession>A0A1E4RWG8</accession>
<evidence type="ECO:0000313" key="6">
    <source>
        <dbReference type="Proteomes" id="UP000038830"/>
    </source>
</evidence>
<dbReference type="EMBL" id="KV453940">
    <property type="protein sequence ID" value="ODV71541.1"/>
    <property type="molecule type" value="Genomic_DNA"/>
</dbReference>
<dbReference type="AlphaFoldDB" id="A0A0H5CA83"/>
<name>A0A0H5CA83_CYBJN</name>
<dbReference type="InterPro" id="IPR002075">
    <property type="entry name" value="NTF2_dom"/>
</dbReference>
<dbReference type="Proteomes" id="UP000094389">
    <property type="component" value="Unassembled WGS sequence"/>
</dbReference>
<evidence type="ECO:0000256" key="2">
    <source>
        <dbReference type="SAM" id="MobiDB-lite"/>
    </source>
</evidence>
<dbReference type="GO" id="GO:1990904">
    <property type="term" value="C:ribonucleoprotein complex"/>
    <property type="evidence" value="ECO:0007669"/>
    <property type="project" value="TreeGrafter"/>
</dbReference>
<dbReference type="GeneID" id="30991046"/>
<evidence type="ECO:0000313" key="4">
    <source>
        <dbReference type="EMBL" id="CEP25257.1"/>
    </source>
</evidence>
<evidence type="ECO:0000256" key="1">
    <source>
        <dbReference type="ARBA" id="ARBA00022884"/>
    </source>
</evidence>
<feature type="compositionally biased region" description="Low complexity" evidence="2">
    <location>
        <begin position="202"/>
        <end position="214"/>
    </location>
</feature>
<dbReference type="Pfam" id="PF02136">
    <property type="entry name" value="NTF2"/>
    <property type="match status" value="1"/>
</dbReference>
<feature type="compositionally biased region" description="Basic and acidic residues" evidence="2">
    <location>
        <begin position="235"/>
        <end position="276"/>
    </location>
</feature>
<feature type="compositionally biased region" description="Polar residues" evidence="2">
    <location>
        <begin position="282"/>
        <end position="293"/>
    </location>
</feature>
<feature type="compositionally biased region" description="Low complexity" evidence="2">
    <location>
        <begin position="415"/>
        <end position="428"/>
    </location>
</feature>
<organism evidence="4 6">
    <name type="scientific">Cyberlindnera jadinii (strain ATCC 18201 / CBS 1600 / BCRC 20928 / JCM 3617 / NBRC 0987 / NRRL Y-1542)</name>
    <name type="common">Torula yeast</name>
    <name type="synonym">Candida utilis</name>
    <dbReference type="NCBI Taxonomy" id="983966"/>
    <lineage>
        <taxon>Eukaryota</taxon>
        <taxon>Fungi</taxon>
        <taxon>Dikarya</taxon>
        <taxon>Ascomycota</taxon>
        <taxon>Saccharomycotina</taxon>
        <taxon>Saccharomycetes</taxon>
        <taxon>Phaffomycetales</taxon>
        <taxon>Phaffomycetaceae</taxon>
        <taxon>Cyberlindnera</taxon>
    </lineage>
</organism>
<feature type="region of interest" description="Disordered" evidence="2">
    <location>
        <begin position="202"/>
        <end position="338"/>
    </location>
</feature>
<dbReference type="RefSeq" id="XP_020068580.1">
    <property type="nucleotide sequence ID" value="XM_020216650.1"/>
</dbReference>
<dbReference type="SUPFAM" id="SSF54427">
    <property type="entry name" value="NTF2-like"/>
    <property type="match status" value="1"/>
</dbReference>
<evidence type="ECO:0000259" key="3">
    <source>
        <dbReference type="PROSITE" id="PS50177"/>
    </source>
</evidence>
<dbReference type="InterPro" id="IPR018222">
    <property type="entry name" value="Nuclear_transport_factor_2_euk"/>
</dbReference>
<dbReference type="OMA" id="KTYYQRM"/>
<dbReference type="EMBL" id="CDQK01000007">
    <property type="protein sequence ID" value="CEP25257.1"/>
    <property type="molecule type" value="Genomic_DNA"/>
</dbReference>
<feature type="compositionally biased region" description="Polar residues" evidence="2">
    <location>
        <begin position="327"/>
        <end position="338"/>
    </location>
</feature>
<dbReference type="CDD" id="cd00780">
    <property type="entry name" value="NTF2"/>
    <property type="match status" value="1"/>
</dbReference>
<sequence length="443" mass="48939">MTTDSAPQALANVAYQFAQHYYHNLHENPSKLSSLYTSDAHLTHSLIPDEDGVNFINKSLDSHVCTNVGEIKEFYNSSNLAECKIRITSIDQQKTPFEGSILISTMGEINLNGKAAVYRFQQTFILARKAKENVYDITNDIFRLIPDEDYELETQVDDADVPQSLVQENGKPETPEQEQIENEEPVYVKDDVNAAVEPAVEAPVETAIEPAAEPETIDEPTKKEAEATTTDEPSEEKVETKDAKDVKGKKGDAKPLSKDEKAKQPKPTEEKEKETQPPKPSSWAQVAQVSSTKEGPVQVKPKVIKPKSPSPSTPSPTQSSAALKPTAPNTPKPHTSGTFLYPVMIEGFNDVKNSDLKNSLEETFGKTTKVEPRGPFALANFENEPSQRKALEKKTLKVKGHTVKISPMPTDMSFKNASNNGGNGNRQQGKPKNKRPSNDKRKK</sequence>
<reference evidence="6" key="2">
    <citation type="journal article" date="2015" name="J. Biotechnol.">
        <title>The structure of the Cyberlindnera jadinii genome and its relation to Candida utilis analyzed by the occurrence of single nucleotide polymorphisms.</title>
        <authorList>
            <person name="Rupp O."/>
            <person name="Brinkrolf K."/>
            <person name="Buerth C."/>
            <person name="Kunigo M."/>
            <person name="Schneider J."/>
            <person name="Jaenicke S."/>
            <person name="Goesmann A."/>
            <person name="Puehler A."/>
            <person name="Jaeger K.-E."/>
            <person name="Ernst J.F."/>
        </authorList>
    </citation>
    <scope>NUCLEOTIDE SEQUENCE [LARGE SCALE GENOMIC DNA]</scope>
    <source>
        <strain evidence="6">ATCC 18201 / CBS 1600 / BCRC 20928 / JCM 3617 / NBRC 0987 / NRRL Y-1542</strain>
    </source>
</reference>
<evidence type="ECO:0000313" key="7">
    <source>
        <dbReference type="Proteomes" id="UP000094389"/>
    </source>
</evidence>